<dbReference type="Gene3D" id="1.20.1080.10">
    <property type="entry name" value="Glycerol uptake facilitator protein"/>
    <property type="match status" value="1"/>
</dbReference>
<feature type="transmembrane region" description="Helical" evidence="9">
    <location>
        <begin position="131"/>
        <end position="151"/>
    </location>
</feature>
<keyword evidence="5 9" id="KW-1133">Transmembrane helix</keyword>
<keyword evidence="3 8" id="KW-0812">Transmembrane</keyword>
<dbReference type="GO" id="GO:0016020">
    <property type="term" value="C:membrane"/>
    <property type="evidence" value="ECO:0007669"/>
    <property type="project" value="UniProtKB-SubCell"/>
</dbReference>
<feature type="transmembrane region" description="Helical" evidence="9">
    <location>
        <begin position="205"/>
        <end position="226"/>
    </location>
</feature>
<accession>A0A8T2RFS8</accession>
<evidence type="ECO:0000256" key="9">
    <source>
        <dbReference type="SAM" id="Phobius"/>
    </source>
</evidence>
<evidence type="ECO:0000256" key="3">
    <source>
        <dbReference type="ARBA" id="ARBA00022692"/>
    </source>
</evidence>
<dbReference type="EMBL" id="CM035432">
    <property type="protein sequence ID" value="KAH7294675.1"/>
    <property type="molecule type" value="Genomic_DNA"/>
</dbReference>
<evidence type="ECO:0000313" key="10">
    <source>
        <dbReference type="EMBL" id="KAH7294674.1"/>
    </source>
</evidence>
<dbReference type="InterPro" id="IPR044222">
    <property type="entry name" value="SIP1-1/2-like"/>
</dbReference>
<keyword evidence="4" id="KW-0677">Repeat</keyword>
<evidence type="ECO:0000256" key="6">
    <source>
        <dbReference type="ARBA" id="ARBA00023136"/>
    </source>
</evidence>
<comment type="subcellular location">
    <subcellularLocation>
        <location evidence="1">Membrane</location>
        <topology evidence="1">Multi-pass membrane protein</topology>
    </subcellularLocation>
</comment>
<sequence>MGLIKLAVADAAITFLWVVYIAFMRPAADMIVSAFNIPGHVFYVSMGLLAINIFLFSSLGGALGGALWNPTAILAFYSMGASKDSLFSLAVRYPAQMVGAVGGVLAAKELVPPSYREQLRGPRLLVDLHKGILSELILTLLITFSVLVAIFKGPKSKFWKNWIIISATIVVILLGAGYTGPGLNPAHAFAWAFIHGKHSDVEHLLVYWIAPLAGAFAATWIFQLVFPKGPVKEKSA</sequence>
<evidence type="ECO:0000256" key="1">
    <source>
        <dbReference type="ARBA" id="ARBA00004141"/>
    </source>
</evidence>
<dbReference type="AlphaFoldDB" id="A0A8T2RFS8"/>
<evidence type="ECO:0000256" key="5">
    <source>
        <dbReference type="ARBA" id="ARBA00022989"/>
    </source>
</evidence>
<feature type="transmembrane region" description="Helical" evidence="9">
    <location>
        <begin position="35"/>
        <end position="56"/>
    </location>
</feature>
<name>A0A8T2RFS8_CERRI</name>
<organism evidence="10 11">
    <name type="scientific">Ceratopteris richardii</name>
    <name type="common">Triangle waterfern</name>
    <dbReference type="NCBI Taxonomy" id="49495"/>
    <lineage>
        <taxon>Eukaryota</taxon>
        <taxon>Viridiplantae</taxon>
        <taxon>Streptophyta</taxon>
        <taxon>Embryophyta</taxon>
        <taxon>Tracheophyta</taxon>
        <taxon>Polypodiopsida</taxon>
        <taxon>Polypodiidae</taxon>
        <taxon>Polypodiales</taxon>
        <taxon>Pteridineae</taxon>
        <taxon>Pteridaceae</taxon>
        <taxon>Parkerioideae</taxon>
        <taxon>Ceratopteris</taxon>
    </lineage>
</organism>
<dbReference type="EMBL" id="CM035432">
    <property type="protein sequence ID" value="KAH7294674.1"/>
    <property type="molecule type" value="Genomic_DNA"/>
</dbReference>
<dbReference type="InterPro" id="IPR023271">
    <property type="entry name" value="Aquaporin-like"/>
</dbReference>
<dbReference type="OrthoDB" id="3222at2759"/>
<feature type="transmembrane region" description="Helical" evidence="9">
    <location>
        <begin position="62"/>
        <end position="81"/>
    </location>
</feature>
<feature type="transmembrane region" description="Helical" evidence="9">
    <location>
        <begin position="6"/>
        <end position="23"/>
    </location>
</feature>
<comment type="similarity">
    <text evidence="7">Belongs to the MIP/aquaporin (TC 1.A.8) family. SIP (TC 1.A.8.10) subfamily.</text>
</comment>
<keyword evidence="2 8" id="KW-0813">Transport</keyword>
<dbReference type="Pfam" id="PF00230">
    <property type="entry name" value="MIP"/>
    <property type="match status" value="1"/>
</dbReference>
<evidence type="ECO:0000313" key="11">
    <source>
        <dbReference type="Proteomes" id="UP000825935"/>
    </source>
</evidence>
<proteinExistence type="inferred from homology"/>
<evidence type="ECO:0000256" key="7">
    <source>
        <dbReference type="ARBA" id="ARBA00024030"/>
    </source>
</evidence>
<evidence type="ECO:0000256" key="4">
    <source>
        <dbReference type="ARBA" id="ARBA00022737"/>
    </source>
</evidence>
<protein>
    <submittedName>
        <fullName evidence="10">Uncharacterized protein</fullName>
    </submittedName>
</protein>
<reference evidence="10 11" key="1">
    <citation type="submission" date="2021-08" db="EMBL/GenBank/DDBJ databases">
        <title>WGS assembly of Ceratopteris richardii.</title>
        <authorList>
            <person name="Marchant D.B."/>
            <person name="Chen G."/>
            <person name="Jenkins J."/>
            <person name="Shu S."/>
            <person name="Leebens-Mack J."/>
            <person name="Grimwood J."/>
            <person name="Schmutz J."/>
            <person name="Soltis P."/>
            <person name="Soltis D."/>
            <person name="Chen Z.-H."/>
        </authorList>
    </citation>
    <scope>NUCLEOTIDE SEQUENCE [LARGE SCALE GENOMIC DNA]</scope>
    <source>
        <strain evidence="10">Whitten #5841</strain>
        <tissue evidence="10">Leaf</tissue>
    </source>
</reference>
<evidence type="ECO:0000256" key="8">
    <source>
        <dbReference type="RuleBase" id="RU000477"/>
    </source>
</evidence>
<keyword evidence="11" id="KW-1185">Reference proteome</keyword>
<dbReference type="PANTHER" id="PTHR46739">
    <property type="entry name" value="AQUAPORIN SIP1-1"/>
    <property type="match status" value="1"/>
</dbReference>
<gene>
    <name evidence="10" type="ORF">KP509_27G012800</name>
</gene>
<dbReference type="InterPro" id="IPR000425">
    <property type="entry name" value="MIP"/>
</dbReference>
<feature type="transmembrane region" description="Helical" evidence="9">
    <location>
        <begin position="158"/>
        <end position="178"/>
    </location>
</feature>
<comment type="caution">
    <text evidence="10">The sequence shown here is derived from an EMBL/GenBank/DDBJ whole genome shotgun (WGS) entry which is preliminary data.</text>
</comment>
<dbReference type="Proteomes" id="UP000825935">
    <property type="component" value="Chromosome 27"/>
</dbReference>
<keyword evidence="6 9" id="KW-0472">Membrane</keyword>
<evidence type="ECO:0000256" key="2">
    <source>
        <dbReference type="ARBA" id="ARBA00022448"/>
    </source>
</evidence>
<dbReference type="SUPFAM" id="SSF81338">
    <property type="entry name" value="Aquaporin-like"/>
    <property type="match status" value="1"/>
</dbReference>
<dbReference type="GO" id="GO:0015250">
    <property type="term" value="F:water channel activity"/>
    <property type="evidence" value="ECO:0007669"/>
    <property type="project" value="InterPro"/>
</dbReference>
<dbReference type="PANTHER" id="PTHR46739:SF3">
    <property type="entry name" value="AQUAPORIN SIP1-1"/>
    <property type="match status" value="1"/>
</dbReference>
<dbReference type="PRINTS" id="PR00783">
    <property type="entry name" value="MINTRINSICP"/>
</dbReference>
<dbReference type="OMA" id="VYWISSY"/>